<organism evidence="4 5">
    <name type="scientific">Gottschalkia purinilytica</name>
    <name type="common">Clostridium purinilyticum</name>
    <dbReference type="NCBI Taxonomy" id="1503"/>
    <lineage>
        <taxon>Bacteria</taxon>
        <taxon>Bacillati</taxon>
        <taxon>Bacillota</taxon>
        <taxon>Tissierellia</taxon>
        <taxon>Tissierellales</taxon>
        <taxon>Gottschalkiaceae</taxon>
        <taxon>Gottschalkia</taxon>
    </lineage>
</organism>
<feature type="domain" description="Nudix hydrolase" evidence="3">
    <location>
        <begin position="1"/>
        <end position="129"/>
    </location>
</feature>
<dbReference type="OrthoDB" id="9810449at2"/>
<dbReference type="Gene3D" id="3.90.79.10">
    <property type="entry name" value="Nucleoside Triphosphate Pyrophosphohydrolase"/>
    <property type="match status" value="1"/>
</dbReference>
<proteinExistence type="predicted"/>
<reference evidence="5" key="1">
    <citation type="submission" date="2015-07" db="EMBL/GenBank/DDBJ databases">
        <title>Draft genome sequence of the purine-degrading Gottschalkia purinilyticum DSM 1384 (formerly Clostridium purinilyticum).</title>
        <authorList>
            <person name="Poehlein A."/>
            <person name="Schiel-Bengelsdorf B."/>
            <person name="Bengelsdorf F.R."/>
            <person name="Daniel R."/>
            <person name="Duerre P."/>
        </authorList>
    </citation>
    <scope>NUCLEOTIDE SEQUENCE [LARGE SCALE GENOMIC DNA]</scope>
    <source>
        <strain evidence="5">DSM 1384</strain>
    </source>
</reference>
<dbReference type="PROSITE" id="PS51462">
    <property type="entry name" value="NUDIX"/>
    <property type="match status" value="1"/>
</dbReference>
<dbReference type="SUPFAM" id="SSF55811">
    <property type="entry name" value="Nudix"/>
    <property type="match status" value="1"/>
</dbReference>
<dbReference type="InterPro" id="IPR000086">
    <property type="entry name" value="NUDIX_hydrolase_dom"/>
</dbReference>
<dbReference type="PANTHER" id="PTHR43046">
    <property type="entry name" value="GDP-MANNOSE MANNOSYL HYDROLASE"/>
    <property type="match status" value="1"/>
</dbReference>
<accession>A0A0L0WDJ4</accession>
<evidence type="ECO:0000313" key="5">
    <source>
        <dbReference type="Proteomes" id="UP000037267"/>
    </source>
</evidence>
<sequence>MFRIVTKALVFKGNEILILKRASKSKFGKDLWDIPGGKLNFGEEPLEGLLREIYEETSLSISPKSIIDVSSGIDNEKGIQYVTITYLCDYVSGEVRLNDENKEFAWANIKNMKDYNKMYYLEQSLDKYLKSL</sequence>
<evidence type="ECO:0000256" key="1">
    <source>
        <dbReference type="ARBA" id="ARBA00001946"/>
    </source>
</evidence>
<name>A0A0L0WDJ4_GOTPU</name>
<dbReference type="GO" id="GO:0016787">
    <property type="term" value="F:hydrolase activity"/>
    <property type="evidence" value="ECO:0007669"/>
    <property type="project" value="UniProtKB-KW"/>
</dbReference>
<keyword evidence="5" id="KW-1185">Reference proteome</keyword>
<dbReference type="PANTHER" id="PTHR43046:SF14">
    <property type="entry name" value="MUTT_NUDIX FAMILY PROTEIN"/>
    <property type="match status" value="1"/>
</dbReference>
<evidence type="ECO:0000259" key="3">
    <source>
        <dbReference type="PROSITE" id="PS51462"/>
    </source>
</evidence>
<dbReference type="EMBL" id="LGSS01000003">
    <property type="protein sequence ID" value="KNF09547.1"/>
    <property type="molecule type" value="Genomic_DNA"/>
</dbReference>
<keyword evidence="2" id="KW-0378">Hydrolase</keyword>
<dbReference type="AlphaFoldDB" id="A0A0L0WDJ4"/>
<dbReference type="Proteomes" id="UP000037267">
    <property type="component" value="Unassembled WGS sequence"/>
</dbReference>
<dbReference type="RefSeq" id="WP_050354518.1">
    <property type="nucleotide sequence ID" value="NZ_LGSS01000003.1"/>
</dbReference>
<protein>
    <submittedName>
        <fullName evidence="4">ADP-ribose pyrophosphatase</fullName>
    </submittedName>
</protein>
<comment type="caution">
    <text evidence="4">The sequence shown here is derived from an EMBL/GenBank/DDBJ whole genome shotgun (WGS) entry which is preliminary data.</text>
</comment>
<evidence type="ECO:0000313" key="4">
    <source>
        <dbReference type="EMBL" id="KNF09547.1"/>
    </source>
</evidence>
<dbReference type="Pfam" id="PF00293">
    <property type="entry name" value="NUDIX"/>
    <property type="match status" value="1"/>
</dbReference>
<dbReference type="InterPro" id="IPR015797">
    <property type="entry name" value="NUDIX_hydrolase-like_dom_sf"/>
</dbReference>
<dbReference type="STRING" id="1503.CLPU_3c03270"/>
<gene>
    <name evidence="4" type="ORF">CLPU_3c03270</name>
</gene>
<evidence type="ECO:0000256" key="2">
    <source>
        <dbReference type="ARBA" id="ARBA00022801"/>
    </source>
</evidence>
<comment type="cofactor">
    <cofactor evidence="1">
        <name>Mg(2+)</name>
        <dbReference type="ChEBI" id="CHEBI:18420"/>
    </cofactor>
</comment>